<dbReference type="GO" id="GO:0000981">
    <property type="term" value="F:DNA-binding transcription factor activity, RNA polymerase II-specific"/>
    <property type="evidence" value="ECO:0007669"/>
    <property type="project" value="TreeGrafter"/>
</dbReference>
<dbReference type="GO" id="GO:0005634">
    <property type="term" value="C:nucleus"/>
    <property type="evidence" value="ECO:0007669"/>
    <property type="project" value="TreeGrafter"/>
</dbReference>
<keyword evidence="4" id="KW-0804">Transcription</keyword>
<evidence type="ECO:0000256" key="1">
    <source>
        <dbReference type="ARBA" id="ARBA00022553"/>
    </source>
</evidence>
<dbReference type="PANTHER" id="PTHR13059">
    <property type="entry name" value="HMG-BOX TRANSCRIPTION FACTOR BBX"/>
    <property type="match status" value="1"/>
</dbReference>
<evidence type="ECO:0000259" key="7">
    <source>
        <dbReference type="Pfam" id="PF16090"/>
    </source>
</evidence>
<keyword evidence="5" id="KW-0539">Nucleus</keyword>
<keyword evidence="8" id="KW-1185">Reference proteome</keyword>
<dbReference type="PANTHER" id="PTHR13059:SF13">
    <property type="entry name" value="PROTEIN CAPICUA HOMOLOG"/>
    <property type="match status" value="1"/>
</dbReference>
<evidence type="ECO:0000256" key="5">
    <source>
        <dbReference type="ARBA" id="ARBA00023242"/>
    </source>
</evidence>
<evidence type="ECO:0000256" key="3">
    <source>
        <dbReference type="ARBA" id="ARBA00023125"/>
    </source>
</evidence>
<proteinExistence type="predicted"/>
<keyword evidence="1" id="KW-0597">Phosphoprotein</keyword>
<dbReference type="InterPro" id="IPR032147">
    <property type="entry name" value="Cic_dom"/>
</dbReference>
<dbReference type="Proteomes" id="UP000038045">
    <property type="component" value="Unplaced"/>
</dbReference>
<keyword evidence="2" id="KW-0805">Transcription regulation</keyword>
<dbReference type="WBParaSite" id="PTRK_0000169600.1">
    <property type="protein sequence ID" value="PTRK_0000169600.1"/>
    <property type="gene ID" value="PTRK_0000169600"/>
</dbReference>
<feature type="domain" description="Protein capicua homolog-like" evidence="7">
    <location>
        <begin position="166"/>
        <end position="244"/>
    </location>
</feature>
<evidence type="ECO:0000256" key="6">
    <source>
        <dbReference type="SAM" id="MobiDB-lite"/>
    </source>
</evidence>
<evidence type="ECO:0000256" key="4">
    <source>
        <dbReference type="ARBA" id="ARBA00023163"/>
    </source>
</evidence>
<dbReference type="STRING" id="131310.A0A0N4Z3Y4"/>
<accession>A0A0N4Z3Y4</accession>
<evidence type="ECO:0000313" key="9">
    <source>
        <dbReference type="WBParaSite" id="PTRK_0000169600.1"/>
    </source>
</evidence>
<name>A0A0N4Z3Y4_PARTI</name>
<evidence type="ECO:0000256" key="2">
    <source>
        <dbReference type="ARBA" id="ARBA00023015"/>
    </source>
</evidence>
<keyword evidence="3" id="KW-0238">DNA-binding</keyword>
<feature type="region of interest" description="Disordered" evidence="6">
    <location>
        <begin position="37"/>
        <end position="58"/>
    </location>
</feature>
<protein>
    <submittedName>
        <fullName evidence="9">DUF4819 domain-containing protein</fullName>
    </submittedName>
</protein>
<sequence length="635" mass="70706">MGYVVCLISMHKHRVYNLMYTASMDTSQDYLSMGLHKPATSEGISSQTSESNETVSPQSNNDISFGLLQLPLSVESQDMQQENLINNSISGQGSLAEDSVRHSYHTPSLLDDWSGTNVLAKFSDDPILYKSGVIESITMDNDVVVKFDDGKTLTYANVLKQGYRFTDIVPDCVPSLENITVNNKVLVRKNLNEKIFKMCTVISVNCKPTISINVLWETDKNEFKEINLSRANIRALKPPWYMDIFTHTSSANDNSIKFENISSAAEINNNESLLLSLPPIFNFSSNALTDIVKDRDEITSSASSIKTATSQAFDKDERQKADNSMQLEMGSPNTCNEFVQKYKKGEVITTPGGIRKKFNGKQWRRLCSKDGCVKESQRRGYCSRHLSKGRLNLSRLDSHQHITIPNEGHVIGMQQPLASAPGALFNWNTGSTRSIPASIPGLNINPHLSQTQAAMRLGGHPVVSTGQKSQLDNWITSITSPLLDPNFNMIKELRKSSLPNLTGNNRGIINPSQMNQLLFNNERIQRENKTPTANSILESFTSDALRLNNQRQQTESQIHPIDLTMTPQFFNPLQLLPFLKLPTFDPSSHPFFIGSSNRDTTSLTPTSIAQNLTCTTTTSEGEKSNTSVHENICNK</sequence>
<dbReference type="AlphaFoldDB" id="A0A0N4Z3Y4"/>
<feature type="compositionally biased region" description="Polar residues" evidence="6">
    <location>
        <begin position="42"/>
        <end position="58"/>
    </location>
</feature>
<dbReference type="GO" id="GO:0000977">
    <property type="term" value="F:RNA polymerase II transcription regulatory region sequence-specific DNA binding"/>
    <property type="evidence" value="ECO:0007669"/>
    <property type="project" value="TreeGrafter"/>
</dbReference>
<dbReference type="InterPro" id="IPR052412">
    <property type="entry name" value="CC-Dev_Transcription_Reg"/>
</dbReference>
<dbReference type="Pfam" id="PF16090">
    <property type="entry name" value="DUF4819"/>
    <property type="match status" value="1"/>
</dbReference>
<evidence type="ECO:0000313" key="8">
    <source>
        <dbReference type="Proteomes" id="UP000038045"/>
    </source>
</evidence>
<organism evidence="8 9">
    <name type="scientific">Parastrongyloides trichosuri</name>
    <name type="common">Possum-specific nematode worm</name>
    <dbReference type="NCBI Taxonomy" id="131310"/>
    <lineage>
        <taxon>Eukaryota</taxon>
        <taxon>Metazoa</taxon>
        <taxon>Ecdysozoa</taxon>
        <taxon>Nematoda</taxon>
        <taxon>Chromadorea</taxon>
        <taxon>Rhabditida</taxon>
        <taxon>Tylenchina</taxon>
        <taxon>Panagrolaimomorpha</taxon>
        <taxon>Strongyloidoidea</taxon>
        <taxon>Strongyloididae</taxon>
        <taxon>Parastrongyloides</taxon>
    </lineage>
</organism>
<reference evidence="9" key="1">
    <citation type="submission" date="2017-02" db="UniProtKB">
        <authorList>
            <consortium name="WormBaseParasite"/>
        </authorList>
    </citation>
    <scope>IDENTIFICATION</scope>
</reference>